<dbReference type="PANTHER" id="PTHR41523">
    <property type="entry name" value="TWO-COMPONENT SYSTEM SENSOR PROTEIN"/>
    <property type="match status" value="1"/>
</dbReference>
<evidence type="ECO:0000313" key="10">
    <source>
        <dbReference type="Proteomes" id="UP000263993"/>
    </source>
</evidence>
<evidence type="ECO:0000256" key="1">
    <source>
        <dbReference type="ARBA" id="ARBA00000085"/>
    </source>
</evidence>
<keyword evidence="3" id="KW-0597">Phosphoprotein</keyword>
<dbReference type="InterPro" id="IPR011102">
    <property type="entry name" value="Sig_transdc_His_kinase_HWE"/>
</dbReference>
<dbReference type="GO" id="GO:0005524">
    <property type="term" value="F:ATP binding"/>
    <property type="evidence" value="ECO:0007669"/>
    <property type="project" value="UniProtKB-KW"/>
</dbReference>
<evidence type="ECO:0000256" key="3">
    <source>
        <dbReference type="ARBA" id="ARBA00022553"/>
    </source>
</evidence>
<evidence type="ECO:0000259" key="8">
    <source>
        <dbReference type="SMART" id="SM00911"/>
    </source>
</evidence>
<dbReference type="SUPFAM" id="SSF55785">
    <property type="entry name" value="PYP-like sensor domain (PAS domain)"/>
    <property type="match status" value="1"/>
</dbReference>
<dbReference type="Proteomes" id="UP000263993">
    <property type="component" value="Unassembled WGS sequence"/>
</dbReference>
<comment type="catalytic activity">
    <reaction evidence="1">
        <text>ATP + protein L-histidine = ADP + protein N-phospho-L-histidine.</text>
        <dbReference type="EC" id="2.7.13.3"/>
    </reaction>
</comment>
<organism evidence="9 10">
    <name type="scientific">Undibacter mobilis</name>
    <dbReference type="NCBI Taxonomy" id="2292256"/>
    <lineage>
        <taxon>Bacteria</taxon>
        <taxon>Pseudomonadati</taxon>
        <taxon>Pseudomonadota</taxon>
        <taxon>Alphaproteobacteria</taxon>
        <taxon>Hyphomicrobiales</taxon>
        <taxon>Nitrobacteraceae</taxon>
        <taxon>Undibacter</taxon>
    </lineage>
</organism>
<keyword evidence="10" id="KW-1185">Reference proteome</keyword>
<reference evidence="10" key="1">
    <citation type="submission" date="2018-08" db="EMBL/GenBank/DDBJ databases">
        <authorList>
            <person name="Kim S.-J."/>
            <person name="Jung G.-Y."/>
        </authorList>
    </citation>
    <scope>NUCLEOTIDE SEQUENCE [LARGE SCALE GENOMIC DNA]</scope>
    <source>
        <strain evidence="10">GY_H</strain>
    </source>
</reference>
<keyword evidence="4" id="KW-0808">Transferase</keyword>
<dbReference type="GO" id="GO:0004673">
    <property type="term" value="F:protein histidine kinase activity"/>
    <property type="evidence" value="ECO:0007669"/>
    <property type="project" value="UniProtKB-EC"/>
</dbReference>
<dbReference type="InterPro" id="IPR035965">
    <property type="entry name" value="PAS-like_dom_sf"/>
</dbReference>
<keyword evidence="7" id="KW-0067">ATP-binding</keyword>
<dbReference type="InterPro" id="IPR013655">
    <property type="entry name" value="PAS_fold_3"/>
</dbReference>
<dbReference type="SUPFAM" id="SSF55874">
    <property type="entry name" value="ATPase domain of HSP90 chaperone/DNA topoisomerase II/histidine kinase"/>
    <property type="match status" value="1"/>
</dbReference>
<evidence type="ECO:0000256" key="2">
    <source>
        <dbReference type="ARBA" id="ARBA00012438"/>
    </source>
</evidence>
<keyword evidence="5" id="KW-0547">Nucleotide-binding</keyword>
<dbReference type="Gene3D" id="3.30.565.10">
    <property type="entry name" value="Histidine kinase-like ATPase, C-terminal domain"/>
    <property type="match status" value="1"/>
</dbReference>
<keyword evidence="6 9" id="KW-0418">Kinase</keyword>
<proteinExistence type="predicted"/>
<comment type="caution">
    <text evidence="9">The sequence shown here is derived from an EMBL/GenBank/DDBJ whole genome shotgun (WGS) entry which is preliminary data.</text>
</comment>
<dbReference type="InterPro" id="IPR036890">
    <property type="entry name" value="HATPase_C_sf"/>
</dbReference>
<evidence type="ECO:0000256" key="5">
    <source>
        <dbReference type="ARBA" id="ARBA00022741"/>
    </source>
</evidence>
<evidence type="ECO:0000313" key="9">
    <source>
        <dbReference type="EMBL" id="RDV02405.1"/>
    </source>
</evidence>
<dbReference type="Gene3D" id="3.30.450.20">
    <property type="entry name" value="PAS domain"/>
    <property type="match status" value="2"/>
</dbReference>
<sequence length="294" mass="31794">MDERAYELWGLPPAPSVSFEDLSSHIYPADLDRVRAAFAATRAVVGPYEIDFRILIGDEIRWISARGQGDDADIKNRVMFGVFLDVTGRKQAEEGHELLAGEMSHRVKNLLAIASGLTHITSRSTKTTQDMARELTQRLTALGRAHDCVRPIPNKQGKAALLGDLISVLLAPYDDLGAFSGRIRVSVPRMGVGEGAANTLALVLHELATNSLKYGALSSASGMLDVSCTSEDDMVLVWTERGGPPVAGPIGEPGYGTKLVTRVMEDQLGGSIERDWSPEGAIITLRLDKKRLSS</sequence>
<dbReference type="Pfam" id="PF08447">
    <property type="entry name" value="PAS_3"/>
    <property type="match status" value="1"/>
</dbReference>
<dbReference type="Pfam" id="PF07536">
    <property type="entry name" value="HWE_HK"/>
    <property type="match status" value="1"/>
</dbReference>
<name>A0A371B473_9BRAD</name>
<dbReference type="SMART" id="SM00911">
    <property type="entry name" value="HWE_HK"/>
    <property type="match status" value="1"/>
</dbReference>
<feature type="domain" description="Signal transduction histidine kinase HWE region" evidence="8">
    <location>
        <begin position="102"/>
        <end position="189"/>
    </location>
</feature>
<dbReference type="PANTHER" id="PTHR41523:SF8">
    <property type="entry name" value="ETHYLENE RESPONSE SENSOR PROTEIN"/>
    <property type="match status" value="1"/>
</dbReference>
<evidence type="ECO:0000256" key="7">
    <source>
        <dbReference type="ARBA" id="ARBA00022840"/>
    </source>
</evidence>
<dbReference type="EC" id="2.7.13.3" evidence="2"/>
<protein>
    <recommendedName>
        <fullName evidence="2">histidine kinase</fullName>
        <ecNumber evidence="2">2.7.13.3</ecNumber>
    </recommendedName>
</protein>
<gene>
    <name evidence="9" type="ORF">DXH78_15935</name>
</gene>
<evidence type="ECO:0000256" key="6">
    <source>
        <dbReference type="ARBA" id="ARBA00022777"/>
    </source>
</evidence>
<accession>A0A371B473</accession>
<dbReference type="AlphaFoldDB" id="A0A371B473"/>
<dbReference type="EMBL" id="QRGO01000002">
    <property type="protein sequence ID" value="RDV02405.1"/>
    <property type="molecule type" value="Genomic_DNA"/>
</dbReference>
<evidence type="ECO:0000256" key="4">
    <source>
        <dbReference type="ARBA" id="ARBA00022679"/>
    </source>
</evidence>
<dbReference type="OrthoDB" id="9813940at2"/>